<dbReference type="InterPro" id="IPR051791">
    <property type="entry name" value="Pra-immunoreactive"/>
</dbReference>
<dbReference type="PANTHER" id="PTHR36115">
    <property type="entry name" value="PROLINE-RICH ANTIGEN HOMOLOG-RELATED"/>
    <property type="match status" value="1"/>
</dbReference>
<feature type="region of interest" description="Disordered" evidence="1">
    <location>
        <begin position="1"/>
        <end position="27"/>
    </location>
</feature>
<accession>A0ABT7SBT5</accession>
<keyword evidence="2" id="KW-1133">Transmembrane helix</keyword>
<feature type="transmembrane region" description="Helical" evidence="2">
    <location>
        <begin position="44"/>
        <end position="62"/>
    </location>
</feature>
<comment type="caution">
    <text evidence="3">The sequence shown here is derived from an EMBL/GenBank/DDBJ whole genome shotgun (WGS) entry which is preliminary data.</text>
</comment>
<keyword evidence="2" id="KW-0472">Membrane</keyword>
<dbReference type="InterPro" id="IPR016795">
    <property type="entry name" value="UCP021697"/>
</dbReference>
<keyword evidence="4" id="KW-1185">Reference proteome</keyword>
<dbReference type="Proteomes" id="UP001529338">
    <property type="component" value="Unassembled WGS sequence"/>
</dbReference>
<dbReference type="RefSeq" id="WP_289453162.1">
    <property type="nucleotide sequence ID" value="NZ_JAUCGQ010000001.1"/>
</dbReference>
<keyword evidence="2" id="KW-0812">Transmembrane</keyword>
<gene>
    <name evidence="3" type="ORF">QRT04_01755</name>
</gene>
<proteinExistence type="predicted"/>
<dbReference type="EMBL" id="JAUCGQ010000001">
    <property type="protein sequence ID" value="MDM7853644.1"/>
    <property type="molecule type" value="Genomic_DNA"/>
</dbReference>
<evidence type="ECO:0000256" key="1">
    <source>
        <dbReference type="SAM" id="MobiDB-lite"/>
    </source>
</evidence>
<feature type="transmembrane region" description="Helical" evidence="2">
    <location>
        <begin position="117"/>
        <end position="140"/>
    </location>
</feature>
<name>A0ABT7SBT5_9CELL</name>
<protein>
    <submittedName>
        <fullName evidence="3">RDD family protein</fullName>
    </submittedName>
</protein>
<reference evidence="3 4" key="1">
    <citation type="submission" date="2023-06" db="EMBL/GenBank/DDBJ databases">
        <title>Cellulomonas sp. MW4 Whole genome sequence.</title>
        <authorList>
            <person name="Park S."/>
        </authorList>
    </citation>
    <scope>NUCLEOTIDE SEQUENCE [LARGE SCALE GENOMIC DNA]</scope>
    <source>
        <strain evidence="3 4">MW4</strain>
    </source>
</reference>
<evidence type="ECO:0000256" key="2">
    <source>
        <dbReference type="SAM" id="Phobius"/>
    </source>
</evidence>
<dbReference type="PANTHER" id="PTHR36115:SF6">
    <property type="entry name" value="PROLINE-RICH ANTIGEN HOMOLOG"/>
    <property type="match status" value="1"/>
</dbReference>
<evidence type="ECO:0000313" key="4">
    <source>
        <dbReference type="Proteomes" id="UP001529338"/>
    </source>
</evidence>
<evidence type="ECO:0000313" key="3">
    <source>
        <dbReference type="EMBL" id="MDM7853644.1"/>
    </source>
</evidence>
<sequence>MVTRENIGSWLEGSPAGGEGDDRGARLGLPRDGSGSLAGLGRRIVALLIDWFASLLVASVVFPHDSASRSWGPLAIFALENVVLVGSIGSSIGHRLLGLRVRRVATPPAEPVVDDGHAPGFLAAAIRTVLVCVVIPAVIWDGDGRGMHDRAAGTAIVRR</sequence>
<organism evidence="3 4">
    <name type="scientific">Cellulomonas alba</name>
    <dbReference type="NCBI Taxonomy" id="3053467"/>
    <lineage>
        <taxon>Bacteria</taxon>
        <taxon>Bacillati</taxon>
        <taxon>Actinomycetota</taxon>
        <taxon>Actinomycetes</taxon>
        <taxon>Micrococcales</taxon>
        <taxon>Cellulomonadaceae</taxon>
        <taxon>Cellulomonas</taxon>
    </lineage>
</organism>
<dbReference type="PIRSF" id="PIRSF021697">
    <property type="entry name" value="UCP021697"/>
    <property type="match status" value="1"/>
</dbReference>
<feature type="transmembrane region" description="Helical" evidence="2">
    <location>
        <begin position="74"/>
        <end position="97"/>
    </location>
</feature>